<proteinExistence type="predicted"/>
<keyword evidence="1" id="KW-0812">Transmembrane</keyword>
<evidence type="ECO:0000313" key="3">
    <source>
        <dbReference type="Proteomes" id="UP000516134"/>
    </source>
</evidence>
<gene>
    <name evidence="2" type="ORF">H9L15_04710</name>
</gene>
<evidence type="ECO:0000313" key="2">
    <source>
        <dbReference type="EMBL" id="QNP43924.1"/>
    </source>
</evidence>
<evidence type="ECO:0000256" key="1">
    <source>
        <dbReference type="SAM" id="Phobius"/>
    </source>
</evidence>
<dbReference type="Proteomes" id="UP000516134">
    <property type="component" value="Chromosome"/>
</dbReference>
<keyword evidence="3" id="KW-1185">Reference proteome</keyword>
<name>A0ABX6T279_9SPHN</name>
<evidence type="ECO:0008006" key="4">
    <source>
        <dbReference type="Google" id="ProtNLM"/>
    </source>
</evidence>
<dbReference type="RefSeq" id="WP_187715348.1">
    <property type="nucleotide sequence ID" value="NZ_BAABJC010000001.1"/>
</dbReference>
<feature type="transmembrane region" description="Helical" evidence="1">
    <location>
        <begin position="38"/>
        <end position="55"/>
    </location>
</feature>
<feature type="transmembrane region" description="Helical" evidence="1">
    <location>
        <begin position="12"/>
        <end position="32"/>
    </location>
</feature>
<dbReference type="EMBL" id="CP060780">
    <property type="protein sequence ID" value="QNP43924.1"/>
    <property type="molecule type" value="Genomic_DNA"/>
</dbReference>
<protein>
    <recommendedName>
        <fullName evidence="4">DUF4175 domain-containing protein</fullName>
    </recommendedName>
</protein>
<sequence length="73" mass="8296">MISAPAAWWSKAIAVLIMAIVAALWIYNFIVAPLIEGRWLWVATFVAATLVWIALRSAAQRKADSIDYRRNHR</sequence>
<reference evidence="2 3" key="1">
    <citation type="submission" date="2020-08" db="EMBL/GenBank/DDBJ databases">
        <title>Genome sequence of Sphingomonas daechungensis KACC 18115T.</title>
        <authorList>
            <person name="Hyun D.-W."/>
            <person name="Bae J.-W."/>
        </authorList>
    </citation>
    <scope>NUCLEOTIDE SEQUENCE [LARGE SCALE GENOMIC DNA]</scope>
    <source>
        <strain evidence="2 3">KACC 18115</strain>
    </source>
</reference>
<keyword evidence="1" id="KW-0472">Membrane</keyword>
<organism evidence="2 3">
    <name type="scientific">Sphingomonas daechungensis</name>
    <dbReference type="NCBI Taxonomy" id="1176646"/>
    <lineage>
        <taxon>Bacteria</taxon>
        <taxon>Pseudomonadati</taxon>
        <taxon>Pseudomonadota</taxon>
        <taxon>Alphaproteobacteria</taxon>
        <taxon>Sphingomonadales</taxon>
        <taxon>Sphingomonadaceae</taxon>
        <taxon>Sphingomonas</taxon>
    </lineage>
</organism>
<accession>A0ABX6T279</accession>
<keyword evidence="1" id="KW-1133">Transmembrane helix</keyword>